<reference evidence="2 3" key="1">
    <citation type="submission" date="2015-08" db="EMBL/GenBank/DDBJ databases">
        <title>Next Generation Sequencing and Analysis of the Genome of Puccinia sorghi L Schw, the Causal Agent of Maize Common Rust.</title>
        <authorList>
            <person name="Rochi L."/>
            <person name="Burguener G."/>
            <person name="Darino M."/>
            <person name="Turjanski A."/>
            <person name="Kreff E."/>
            <person name="Dieguez M.J."/>
            <person name="Sacco F."/>
        </authorList>
    </citation>
    <scope>NUCLEOTIDE SEQUENCE [LARGE SCALE GENOMIC DNA]</scope>
    <source>
        <strain evidence="2 3">RO10H11247</strain>
    </source>
</reference>
<organism evidence="2 3">
    <name type="scientific">Puccinia sorghi</name>
    <dbReference type="NCBI Taxonomy" id="27349"/>
    <lineage>
        <taxon>Eukaryota</taxon>
        <taxon>Fungi</taxon>
        <taxon>Dikarya</taxon>
        <taxon>Basidiomycota</taxon>
        <taxon>Pucciniomycotina</taxon>
        <taxon>Pucciniomycetes</taxon>
        <taxon>Pucciniales</taxon>
        <taxon>Pucciniaceae</taxon>
        <taxon>Puccinia</taxon>
    </lineage>
</organism>
<sequence length="677" mass="74152">MLILNSTGTDLNPTNTMTTVQTTEEFTVNLLLTTIYSPHRPLYSRILPKESPAWLLLPLVLNKPSAPQPKRCLPLVLNEQGSQKLHYVMLWVPLPLTDSVTKTPDKTSGDKTSGKSVLSRLASMEQLLSQLIASQPDAKTITASGISAQVSHCLRSSTFLSRTENSGVNTLAPKSESPHLTHPKTSQATRFQLPPGCRLVVRTLQPPTSLDPGVPSTAVTGSTSESTSQLSNCLMPCAQTEPSLLPNLESTAHLFMLPPQPQAVYPLPSPPEMLLHYPLAKLYITKLQIPLLDAAVPHFRADVELPHSIASASTSSIASVSTSSIASASTSMLPLPPAACCLAIVTTSHPILHGFQPLGPNTSRPLCPLKPCVVEPSASHKKGTLFFDANQKQHCEFNLSHISLQNTFHLVFTLNLLCIGLIKANETCPYWIPMPFSSIVPNSARFPIKTLATKPCFSANLFEWWTSPKANHPLIPMMFPRILPCSASPRSQLLLMVQKPLIIQNYQVQNHQFLQSLIRISSHMTYPLTLIPKPQHSSQHGVDEESNLLWVAQCSSVLHVLPKLSSASNDSTAHINSWVNLPPKYVTRAQLKKTQTQPIAKPSLCSSPTNQTDKDVKKQLISNPQNEGANLATKTFPRPKHALRIGLPLLDSTLITDATIQPLEEYLTIQLLQLIQH</sequence>
<name>A0A0L6VM73_9BASI</name>
<comment type="caution">
    <text evidence="2">The sequence shown here is derived from an EMBL/GenBank/DDBJ whole genome shotgun (WGS) entry which is preliminary data.</text>
</comment>
<feature type="region of interest" description="Disordered" evidence="1">
    <location>
        <begin position="164"/>
        <end position="191"/>
    </location>
</feature>
<keyword evidence="3" id="KW-1185">Reference proteome</keyword>
<dbReference type="AlphaFoldDB" id="A0A0L6VM73"/>
<evidence type="ECO:0000313" key="3">
    <source>
        <dbReference type="Proteomes" id="UP000037035"/>
    </source>
</evidence>
<evidence type="ECO:0000256" key="1">
    <source>
        <dbReference type="SAM" id="MobiDB-lite"/>
    </source>
</evidence>
<gene>
    <name evidence="2" type="ORF">VP01_134g3</name>
</gene>
<dbReference type="EMBL" id="LAVV01003888">
    <property type="protein sequence ID" value="KNZ61843.1"/>
    <property type="molecule type" value="Genomic_DNA"/>
</dbReference>
<accession>A0A0L6VM73</accession>
<dbReference type="VEuPathDB" id="FungiDB:VP01_134g3"/>
<evidence type="ECO:0000313" key="2">
    <source>
        <dbReference type="EMBL" id="KNZ61843.1"/>
    </source>
</evidence>
<feature type="region of interest" description="Disordered" evidence="1">
    <location>
        <begin position="205"/>
        <end position="225"/>
    </location>
</feature>
<proteinExistence type="predicted"/>
<protein>
    <submittedName>
        <fullName evidence="2">Uncharacterized protein</fullName>
    </submittedName>
</protein>
<dbReference type="Proteomes" id="UP000037035">
    <property type="component" value="Unassembled WGS sequence"/>
</dbReference>